<dbReference type="Gene3D" id="3.90.1530.30">
    <property type="match status" value="1"/>
</dbReference>
<dbReference type="SMART" id="SM00470">
    <property type="entry name" value="ParB"/>
    <property type="match status" value="1"/>
</dbReference>
<dbReference type="InterPro" id="IPR041468">
    <property type="entry name" value="HTH_ParB/Spo0J"/>
</dbReference>
<dbReference type="PANTHER" id="PTHR33375:SF1">
    <property type="entry name" value="CHROMOSOME-PARTITIONING PROTEIN PARB-RELATED"/>
    <property type="match status" value="1"/>
</dbReference>
<keyword evidence="2" id="KW-0159">Chromosome partition</keyword>
<protein>
    <submittedName>
        <fullName evidence="5">ParB/RepB/Spo0J family partition protein</fullName>
    </submittedName>
</protein>
<evidence type="ECO:0000256" key="2">
    <source>
        <dbReference type="ARBA" id="ARBA00022829"/>
    </source>
</evidence>
<evidence type="ECO:0000313" key="5">
    <source>
        <dbReference type="EMBL" id="MEX5286106.1"/>
    </source>
</evidence>
<dbReference type="SUPFAM" id="SSF109709">
    <property type="entry name" value="KorB DNA-binding domain-like"/>
    <property type="match status" value="1"/>
</dbReference>
<dbReference type="Gene3D" id="1.10.10.2830">
    <property type="match status" value="1"/>
</dbReference>
<accession>A0ABV3X7D9</accession>
<name>A0ABV3X7D9_9FIRM</name>
<dbReference type="Proteomes" id="UP001559623">
    <property type="component" value="Unassembled WGS sequence"/>
</dbReference>
<dbReference type="NCBIfam" id="TIGR00180">
    <property type="entry name" value="parB_part"/>
    <property type="match status" value="1"/>
</dbReference>
<dbReference type="RefSeq" id="WP_368847828.1">
    <property type="nucleotide sequence ID" value="NZ_CP194411.1"/>
</dbReference>
<dbReference type="InterPro" id="IPR003115">
    <property type="entry name" value="ParB_N"/>
</dbReference>
<dbReference type="CDD" id="cd16393">
    <property type="entry name" value="SPO0J_N"/>
    <property type="match status" value="1"/>
</dbReference>
<dbReference type="SUPFAM" id="SSF110849">
    <property type="entry name" value="ParB/Sulfiredoxin"/>
    <property type="match status" value="1"/>
</dbReference>
<feature type="region of interest" description="Disordered" evidence="3">
    <location>
        <begin position="1"/>
        <end position="106"/>
    </location>
</feature>
<dbReference type="EMBL" id="JARVLH010000008">
    <property type="protein sequence ID" value="MEX5286106.1"/>
    <property type="molecule type" value="Genomic_DNA"/>
</dbReference>
<dbReference type="Pfam" id="PF17762">
    <property type="entry name" value="HTH_ParB"/>
    <property type="match status" value="1"/>
</dbReference>
<feature type="compositionally biased region" description="Basic and acidic residues" evidence="3">
    <location>
        <begin position="96"/>
        <end position="106"/>
    </location>
</feature>
<reference evidence="5 6" key="1">
    <citation type="submission" date="2023-04" db="EMBL/GenBank/DDBJ databases">
        <title>Genome Sequence of Selenomonas sputigena ATCC 33150.</title>
        <authorList>
            <person name="Miller D.P."/>
            <person name="Anvari S."/>
            <person name="Polson S.W."/>
            <person name="Macdonald M."/>
            <person name="Mcdowell J.V."/>
        </authorList>
    </citation>
    <scope>NUCLEOTIDE SEQUENCE [LARGE SCALE GENOMIC DNA]</scope>
    <source>
        <strain evidence="5 6">ATCC 33150</strain>
    </source>
</reference>
<feature type="domain" description="ParB-like N-terminal" evidence="4">
    <location>
        <begin position="118"/>
        <end position="209"/>
    </location>
</feature>
<evidence type="ECO:0000256" key="1">
    <source>
        <dbReference type="ARBA" id="ARBA00006295"/>
    </source>
</evidence>
<keyword evidence="6" id="KW-1185">Reference proteome</keyword>
<dbReference type="InterPro" id="IPR004437">
    <property type="entry name" value="ParB/RepB/Spo0J"/>
</dbReference>
<proteinExistence type="inferred from homology"/>
<dbReference type="InterPro" id="IPR036086">
    <property type="entry name" value="ParB/Sulfiredoxin_sf"/>
</dbReference>
<dbReference type="PANTHER" id="PTHR33375">
    <property type="entry name" value="CHROMOSOME-PARTITIONING PROTEIN PARB-RELATED"/>
    <property type="match status" value="1"/>
</dbReference>
<dbReference type="Pfam" id="PF02195">
    <property type="entry name" value="ParB_N"/>
    <property type="match status" value="1"/>
</dbReference>
<comment type="caution">
    <text evidence="5">The sequence shown here is derived from an EMBL/GenBank/DDBJ whole genome shotgun (WGS) entry which is preliminary data.</text>
</comment>
<comment type="similarity">
    <text evidence="1">Belongs to the ParB family.</text>
</comment>
<gene>
    <name evidence="5" type="ORF">QCO44_10840</name>
</gene>
<dbReference type="InterPro" id="IPR050336">
    <property type="entry name" value="Chromosome_partition/occlusion"/>
</dbReference>
<evidence type="ECO:0000259" key="4">
    <source>
        <dbReference type="SMART" id="SM00470"/>
    </source>
</evidence>
<evidence type="ECO:0000313" key="6">
    <source>
        <dbReference type="Proteomes" id="UP001559623"/>
    </source>
</evidence>
<sequence length="404" mass="44614">MTARKHKALGKGLGALFGNSKTISGGEASLQDADTNLVTPDNVDSPATMEASGAAEKQGDTKNTGKGRTSIDEPVAEAIEKGQPEGLNSISGKGTEGSEGKKKAAKESVSEIRDTILQSIAVVQIRANRYQPRREFDESALEELKESILQHGVLQPILVRQLPADQGYELIAGERRLRAAKMAGLTEIPALVRPLSDAATSEISLIENLQREDLNAIEEAAAYQNLMQTFGITQEVLAERVGRSRSHIANMVRLLKLESHVREYLANGSLTMGQARPLLGLEDPTLQREVADIIMTREYSARQAEELVKRMQKETKETKEPKDAETPVESQTIFLQEAEDKLKMFFGTQVRIRTQGKKRRIEIDFSSEDDLNRILASLLEQKSKMLEDRKAALRQFSSGSNFIV</sequence>
<organism evidence="5 6">
    <name type="scientific">Selenomonas sputigena</name>
    <dbReference type="NCBI Taxonomy" id="69823"/>
    <lineage>
        <taxon>Bacteria</taxon>
        <taxon>Bacillati</taxon>
        <taxon>Bacillota</taxon>
        <taxon>Negativicutes</taxon>
        <taxon>Selenomonadales</taxon>
        <taxon>Selenomonadaceae</taxon>
        <taxon>Selenomonas</taxon>
    </lineage>
</organism>
<evidence type="ECO:0000256" key="3">
    <source>
        <dbReference type="SAM" id="MobiDB-lite"/>
    </source>
</evidence>